<organism evidence="1 2">
    <name type="scientific">Microscilla marina ATCC 23134</name>
    <dbReference type="NCBI Taxonomy" id="313606"/>
    <lineage>
        <taxon>Bacteria</taxon>
        <taxon>Pseudomonadati</taxon>
        <taxon>Bacteroidota</taxon>
        <taxon>Cytophagia</taxon>
        <taxon>Cytophagales</taxon>
        <taxon>Microscillaceae</taxon>
        <taxon>Microscilla</taxon>
    </lineage>
</organism>
<keyword evidence="2" id="KW-1185">Reference proteome</keyword>
<protein>
    <submittedName>
        <fullName evidence="1">Uncharacterized protein</fullName>
    </submittedName>
</protein>
<accession>A1ZUA6</accession>
<name>A1ZUA6_MICM2</name>
<reference evidence="1 2" key="1">
    <citation type="submission" date="2007-01" db="EMBL/GenBank/DDBJ databases">
        <authorList>
            <person name="Haygood M."/>
            <person name="Podell S."/>
            <person name="Anderson C."/>
            <person name="Hopkinson B."/>
            <person name="Roe K."/>
            <person name="Barbeau K."/>
            <person name="Gaasterland T."/>
            <person name="Ferriera S."/>
            <person name="Johnson J."/>
            <person name="Kravitz S."/>
            <person name="Beeson K."/>
            <person name="Sutton G."/>
            <person name="Rogers Y.-H."/>
            <person name="Friedman R."/>
            <person name="Frazier M."/>
            <person name="Venter J.C."/>
        </authorList>
    </citation>
    <scope>NUCLEOTIDE SEQUENCE [LARGE SCALE GENOMIC DNA]</scope>
    <source>
        <strain evidence="1 2">ATCC 23134</strain>
    </source>
</reference>
<dbReference type="AlphaFoldDB" id="A1ZUA6"/>
<dbReference type="EMBL" id="AAWS01000039">
    <property type="protein sequence ID" value="EAY26077.1"/>
    <property type="molecule type" value="Genomic_DNA"/>
</dbReference>
<proteinExistence type="predicted"/>
<dbReference type="RefSeq" id="WP_002701677.1">
    <property type="nucleotide sequence ID" value="NZ_AAWS01000039.1"/>
</dbReference>
<evidence type="ECO:0000313" key="1">
    <source>
        <dbReference type="EMBL" id="EAY26077.1"/>
    </source>
</evidence>
<dbReference type="Proteomes" id="UP000004095">
    <property type="component" value="Unassembled WGS sequence"/>
</dbReference>
<gene>
    <name evidence="1" type="ORF">M23134_06426</name>
</gene>
<sequence>MPKLAKGSVYKRLDELVKTYTTAHGVLPQYLYTLLFQHFAVQYHINLPLKVKRAGISQIQWIEENGWITQLYDLAKQLFTSNANTL</sequence>
<comment type="caution">
    <text evidence="1">The sequence shown here is derived from an EMBL/GenBank/DDBJ whole genome shotgun (WGS) entry which is preliminary data.</text>
</comment>
<evidence type="ECO:0000313" key="2">
    <source>
        <dbReference type="Proteomes" id="UP000004095"/>
    </source>
</evidence>